<dbReference type="PANTHER" id="PTHR37540">
    <property type="entry name" value="TRANSCRIPTION FACTOR (ACR-2), PUTATIVE-RELATED-RELATED"/>
    <property type="match status" value="1"/>
</dbReference>
<dbReference type="Proteomes" id="UP001392437">
    <property type="component" value="Unassembled WGS sequence"/>
</dbReference>
<dbReference type="PANTHER" id="PTHR37540:SF9">
    <property type="entry name" value="ZN(2)-C6 FUNGAL-TYPE DOMAIN-CONTAINING PROTEIN"/>
    <property type="match status" value="1"/>
</dbReference>
<evidence type="ECO:0000313" key="2">
    <source>
        <dbReference type="Proteomes" id="UP001392437"/>
    </source>
</evidence>
<reference evidence="1 2" key="1">
    <citation type="submission" date="2023-01" db="EMBL/GenBank/DDBJ databases">
        <title>Analysis of 21 Apiospora genomes using comparative genomics revels a genus with tremendous synthesis potential of carbohydrate active enzymes and secondary metabolites.</title>
        <authorList>
            <person name="Sorensen T."/>
        </authorList>
    </citation>
    <scope>NUCLEOTIDE SEQUENCE [LARGE SCALE GENOMIC DNA]</scope>
    <source>
        <strain evidence="1 2">CBS 117206</strain>
    </source>
</reference>
<organism evidence="1 2">
    <name type="scientific">Apiospora kogelbergensis</name>
    <dbReference type="NCBI Taxonomy" id="1337665"/>
    <lineage>
        <taxon>Eukaryota</taxon>
        <taxon>Fungi</taxon>
        <taxon>Dikarya</taxon>
        <taxon>Ascomycota</taxon>
        <taxon>Pezizomycotina</taxon>
        <taxon>Sordariomycetes</taxon>
        <taxon>Xylariomycetidae</taxon>
        <taxon>Amphisphaeriales</taxon>
        <taxon>Apiosporaceae</taxon>
        <taxon>Apiospora</taxon>
    </lineage>
</organism>
<protein>
    <recommendedName>
        <fullName evidence="3">Fungal-specific transcription factor domain-containing protein</fullName>
    </recommendedName>
</protein>
<dbReference type="EMBL" id="JAQQWP010000009">
    <property type="protein sequence ID" value="KAK8100214.1"/>
    <property type="molecule type" value="Genomic_DNA"/>
</dbReference>
<name>A0AAW0QKG3_9PEZI</name>
<gene>
    <name evidence="1" type="ORF">PG999_010588</name>
</gene>
<sequence length="312" mass="35556">MSHMAKAYQIINKRLSGPEALSDSSIAVVTSLAMHEDLHQQQSTSMVHFQGLRRMIELRGGMAHLFDVNRHVGQKIWRLDVEFALHTGSDIHFRRDALPKSILLDGLRRARGSGERCHILQWFRDTSTGLLDIAMDVIDFTDFLNARSIGNKLFALDYTDALLVLTGSLLQVSPVARKLTEGRDDLVHKSLLTYMVTFRPEYGRRLAKYDLLGRGLRSSTQAFMPSTVADYEFLLWCLFCGGIQVFDETEDAEWLSSMVKRACKHLGLRIWTEARQILRKLAWIPSIHDKAGENLWNLLGKRQLLGTSEISW</sequence>
<evidence type="ECO:0008006" key="3">
    <source>
        <dbReference type="Google" id="ProtNLM"/>
    </source>
</evidence>
<proteinExistence type="predicted"/>
<accession>A0AAW0QKG3</accession>
<evidence type="ECO:0000313" key="1">
    <source>
        <dbReference type="EMBL" id="KAK8100214.1"/>
    </source>
</evidence>
<comment type="caution">
    <text evidence="1">The sequence shown here is derived from an EMBL/GenBank/DDBJ whole genome shotgun (WGS) entry which is preliminary data.</text>
</comment>
<keyword evidence="2" id="KW-1185">Reference proteome</keyword>
<dbReference type="AlphaFoldDB" id="A0AAW0QKG3"/>